<dbReference type="KEGG" id="psty:BFS30_20675"/>
<organism evidence="1 2">
    <name type="scientific">Pedobacter steynii</name>
    <dbReference type="NCBI Taxonomy" id="430522"/>
    <lineage>
        <taxon>Bacteria</taxon>
        <taxon>Pseudomonadati</taxon>
        <taxon>Bacteroidota</taxon>
        <taxon>Sphingobacteriia</taxon>
        <taxon>Sphingobacteriales</taxon>
        <taxon>Sphingobacteriaceae</taxon>
        <taxon>Pedobacter</taxon>
    </lineage>
</organism>
<dbReference type="Proteomes" id="UP000094313">
    <property type="component" value="Chromosome"/>
</dbReference>
<reference evidence="1 2" key="1">
    <citation type="submission" date="2016-08" db="EMBL/GenBank/DDBJ databases">
        <authorList>
            <person name="Seilhamer J.J."/>
        </authorList>
    </citation>
    <scope>NUCLEOTIDE SEQUENCE [LARGE SCALE GENOMIC DNA]</scope>
    <source>
        <strain evidence="1 2">DX4</strain>
    </source>
</reference>
<name>A0A1D7QL87_9SPHI</name>
<dbReference type="RefSeq" id="WP_069381035.1">
    <property type="nucleotide sequence ID" value="NZ_CP017141.1"/>
</dbReference>
<protein>
    <submittedName>
        <fullName evidence="1">Uncharacterized protein</fullName>
    </submittedName>
</protein>
<proteinExistence type="predicted"/>
<gene>
    <name evidence="1" type="ORF">BFS30_20675</name>
</gene>
<dbReference type="EMBL" id="CP017141">
    <property type="protein sequence ID" value="AOM79373.1"/>
    <property type="molecule type" value="Genomic_DNA"/>
</dbReference>
<evidence type="ECO:0000313" key="1">
    <source>
        <dbReference type="EMBL" id="AOM79373.1"/>
    </source>
</evidence>
<evidence type="ECO:0000313" key="2">
    <source>
        <dbReference type="Proteomes" id="UP000094313"/>
    </source>
</evidence>
<dbReference type="OrthoDB" id="773245at2"/>
<dbReference type="AlphaFoldDB" id="A0A1D7QL87"/>
<accession>A0A1D7QL87</accession>
<keyword evidence="2" id="KW-1185">Reference proteome</keyword>
<sequence length="84" mass="9657">MQQEEEIFNISVAINTGLEPLTFTITTYYPAANPKHERNYRVTRDNEALGILHQDADSRWHLVEGNLEQEEIQSIGQAIDAHYT</sequence>